<dbReference type="Pfam" id="PF03061">
    <property type="entry name" value="4HBT"/>
    <property type="match status" value="1"/>
</dbReference>
<sequence length="134" mass="14379">MSDPAAAPSRNPTIRTIAMPADTNPAGDIFGGWLMSQMDLAAGTVAALTAHGRSATIAVEGMKFLRPVKVGDEVSLFTELLKVGRSSMHIHVEAWRRERDHEHSEKVTEARFTFVALDGEGRARPVRSAPGGDG</sequence>
<evidence type="ECO:0000256" key="3">
    <source>
        <dbReference type="PROSITE-ProRule" id="PRU01106"/>
    </source>
</evidence>
<reference evidence="5 6" key="1">
    <citation type="submission" date="2018-07" db="EMBL/GenBank/DDBJ databases">
        <authorList>
            <person name="Zhang Y."/>
            <person name="Wang L."/>
            <person name="Ma S."/>
        </authorList>
    </citation>
    <scope>NUCLEOTIDE SEQUENCE [LARGE SCALE GENOMIC DNA]</scope>
    <source>
        <strain evidence="5 6">4-2</strain>
    </source>
</reference>
<proteinExistence type="inferred from homology"/>
<dbReference type="GO" id="GO:0009062">
    <property type="term" value="P:fatty acid catabolic process"/>
    <property type="evidence" value="ECO:0007669"/>
    <property type="project" value="TreeGrafter"/>
</dbReference>
<gene>
    <name evidence="5" type="ORF">C9E81_01275</name>
</gene>
<organism evidence="5 6">
    <name type="scientific">Paracoccus alkanivorans</name>
    <dbReference type="NCBI Taxonomy" id="2116655"/>
    <lineage>
        <taxon>Bacteria</taxon>
        <taxon>Pseudomonadati</taxon>
        <taxon>Pseudomonadota</taxon>
        <taxon>Alphaproteobacteria</taxon>
        <taxon>Rhodobacterales</taxon>
        <taxon>Paracoccaceae</taxon>
        <taxon>Paracoccus</taxon>
    </lineage>
</organism>
<dbReference type="SUPFAM" id="SSF54637">
    <property type="entry name" value="Thioesterase/thiol ester dehydrase-isomerase"/>
    <property type="match status" value="1"/>
</dbReference>
<dbReference type="GO" id="GO:0006637">
    <property type="term" value="P:acyl-CoA metabolic process"/>
    <property type="evidence" value="ECO:0007669"/>
    <property type="project" value="TreeGrafter"/>
</dbReference>
<accession>A0A3M0N2Q0</accession>
<dbReference type="AlphaFoldDB" id="A0A3M0N2Q0"/>
<protein>
    <submittedName>
        <fullName evidence="5">Acyl-CoA thioesterase</fullName>
    </submittedName>
</protein>
<dbReference type="InterPro" id="IPR033120">
    <property type="entry name" value="HOTDOG_ACOT"/>
</dbReference>
<evidence type="ECO:0000256" key="1">
    <source>
        <dbReference type="ARBA" id="ARBA00010458"/>
    </source>
</evidence>
<dbReference type="CDD" id="cd03442">
    <property type="entry name" value="BFIT_BACH"/>
    <property type="match status" value="1"/>
</dbReference>
<dbReference type="Gene3D" id="3.10.129.10">
    <property type="entry name" value="Hotdog Thioesterase"/>
    <property type="match status" value="1"/>
</dbReference>
<evidence type="ECO:0000313" key="5">
    <source>
        <dbReference type="EMBL" id="RMC38027.1"/>
    </source>
</evidence>
<dbReference type="InterPro" id="IPR006683">
    <property type="entry name" value="Thioestr_dom"/>
</dbReference>
<dbReference type="InterPro" id="IPR040170">
    <property type="entry name" value="Cytosol_ACT"/>
</dbReference>
<dbReference type="PANTHER" id="PTHR11049:SF5">
    <property type="entry name" value="ACYL-COA THIOESTER HYDROLASE YCIA"/>
    <property type="match status" value="1"/>
</dbReference>
<dbReference type="GO" id="GO:0005829">
    <property type="term" value="C:cytosol"/>
    <property type="evidence" value="ECO:0007669"/>
    <property type="project" value="TreeGrafter"/>
</dbReference>
<dbReference type="EMBL" id="QOKZ01000001">
    <property type="protein sequence ID" value="RMC38027.1"/>
    <property type="molecule type" value="Genomic_DNA"/>
</dbReference>
<comment type="similarity">
    <text evidence="1">Belongs to the acyl coenzyme A hydrolase family.</text>
</comment>
<dbReference type="RefSeq" id="WP_122110506.1">
    <property type="nucleotide sequence ID" value="NZ_QOKZ01000001.1"/>
</dbReference>
<comment type="caution">
    <text evidence="5">The sequence shown here is derived from an EMBL/GenBank/DDBJ whole genome shotgun (WGS) entry which is preliminary data.</text>
</comment>
<dbReference type="PANTHER" id="PTHR11049">
    <property type="entry name" value="ACYL COENZYME A THIOESTER HYDROLASE"/>
    <property type="match status" value="1"/>
</dbReference>
<dbReference type="OrthoDB" id="9801856at2"/>
<feature type="domain" description="HotDog ACOT-type" evidence="4">
    <location>
        <begin position="8"/>
        <end position="120"/>
    </location>
</feature>
<dbReference type="PROSITE" id="PS51770">
    <property type="entry name" value="HOTDOG_ACOT"/>
    <property type="match status" value="1"/>
</dbReference>
<dbReference type="InterPro" id="IPR029069">
    <property type="entry name" value="HotDog_dom_sf"/>
</dbReference>
<evidence type="ECO:0000313" key="6">
    <source>
        <dbReference type="Proteomes" id="UP000273516"/>
    </source>
</evidence>
<evidence type="ECO:0000259" key="4">
    <source>
        <dbReference type="PROSITE" id="PS51770"/>
    </source>
</evidence>
<dbReference type="GO" id="GO:0052816">
    <property type="term" value="F:long-chain fatty acyl-CoA hydrolase activity"/>
    <property type="evidence" value="ECO:0007669"/>
    <property type="project" value="TreeGrafter"/>
</dbReference>
<name>A0A3M0N2Q0_9RHOB</name>
<keyword evidence="2 3" id="KW-0378">Hydrolase</keyword>
<dbReference type="Proteomes" id="UP000273516">
    <property type="component" value="Unassembled WGS sequence"/>
</dbReference>
<evidence type="ECO:0000256" key="2">
    <source>
        <dbReference type="ARBA" id="ARBA00022801"/>
    </source>
</evidence>
<keyword evidence="6" id="KW-1185">Reference proteome</keyword>